<dbReference type="Gene3D" id="3.40.50.300">
    <property type="entry name" value="P-loop containing nucleotide triphosphate hydrolases"/>
    <property type="match status" value="1"/>
</dbReference>
<protein>
    <recommendedName>
        <fullName evidence="2">Guanylate-binding protein N-terminal domain-containing protein</fullName>
    </recommendedName>
</protein>
<evidence type="ECO:0000313" key="3">
    <source>
        <dbReference type="EMBL" id="KAL3383579.1"/>
    </source>
</evidence>
<dbReference type="InterPro" id="IPR027417">
    <property type="entry name" value="P-loop_NTPase"/>
</dbReference>
<evidence type="ECO:0000259" key="2">
    <source>
        <dbReference type="Pfam" id="PF02263"/>
    </source>
</evidence>
<comment type="caution">
    <text evidence="3">The sequence shown here is derived from an EMBL/GenBank/DDBJ whole genome shotgun (WGS) entry which is preliminary data.</text>
</comment>
<dbReference type="Pfam" id="PF02263">
    <property type="entry name" value="GBP"/>
    <property type="match status" value="1"/>
</dbReference>
<dbReference type="SUPFAM" id="SSF52540">
    <property type="entry name" value="P-loop containing nucleoside triphosphate hydrolases"/>
    <property type="match status" value="1"/>
</dbReference>
<accession>A0ABD2VS43</accession>
<keyword evidence="1" id="KW-0472">Membrane</keyword>
<keyword evidence="1" id="KW-0812">Transmembrane</keyword>
<proteinExistence type="predicted"/>
<name>A0ABD2VS43_9HYME</name>
<dbReference type="Proteomes" id="UP001627154">
    <property type="component" value="Unassembled WGS sequence"/>
</dbReference>
<reference evidence="3 4" key="1">
    <citation type="journal article" date="2024" name="bioRxiv">
        <title>A reference genome for Trichogramma kaykai: A tiny desert-dwelling parasitoid wasp with competing sex-ratio distorters.</title>
        <authorList>
            <person name="Culotta J."/>
            <person name="Lindsey A.R."/>
        </authorList>
    </citation>
    <scope>NUCLEOTIDE SEQUENCE [LARGE SCALE GENOMIC DNA]</scope>
    <source>
        <strain evidence="3 4">KSX58</strain>
    </source>
</reference>
<keyword evidence="4" id="KW-1185">Reference proteome</keyword>
<feature type="domain" description="Guanylate-binding protein N-terminal" evidence="2">
    <location>
        <begin position="16"/>
        <end position="287"/>
    </location>
</feature>
<dbReference type="InterPro" id="IPR015894">
    <property type="entry name" value="Guanylate-bd_N"/>
</dbReference>
<evidence type="ECO:0000256" key="1">
    <source>
        <dbReference type="SAM" id="Phobius"/>
    </source>
</evidence>
<feature type="transmembrane region" description="Helical" evidence="1">
    <location>
        <begin position="385"/>
        <end position="407"/>
    </location>
</feature>
<dbReference type="AlphaFoldDB" id="A0ABD2VS43"/>
<dbReference type="EMBL" id="JBJJXI010000189">
    <property type="protein sequence ID" value="KAL3383579.1"/>
    <property type="molecule type" value="Genomic_DNA"/>
</dbReference>
<dbReference type="PANTHER" id="PTHR10751">
    <property type="entry name" value="GUANYLATE BINDING PROTEIN"/>
    <property type="match status" value="1"/>
</dbReference>
<evidence type="ECO:0000313" key="4">
    <source>
        <dbReference type="Proteomes" id="UP001627154"/>
    </source>
</evidence>
<organism evidence="3 4">
    <name type="scientific">Trichogramma kaykai</name>
    <dbReference type="NCBI Taxonomy" id="54128"/>
    <lineage>
        <taxon>Eukaryota</taxon>
        <taxon>Metazoa</taxon>
        <taxon>Ecdysozoa</taxon>
        <taxon>Arthropoda</taxon>
        <taxon>Hexapoda</taxon>
        <taxon>Insecta</taxon>
        <taxon>Pterygota</taxon>
        <taxon>Neoptera</taxon>
        <taxon>Endopterygota</taxon>
        <taxon>Hymenoptera</taxon>
        <taxon>Apocrita</taxon>
        <taxon>Proctotrupomorpha</taxon>
        <taxon>Chalcidoidea</taxon>
        <taxon>Trichogrammatidae</taxon>
        <taxon>Trichogramma</taxon>
    </lineage>
</organism>
<gene>
    <name evidence="3" type="ORF">TKK_020562</name>
</gene>
<keyword evidence="1" id="KW-1133">Transmembrane helix</keyword>
<sequence length="419" mass="49079">MGHPIEIVKTSPNHSSIVLDEESLTRILTQDDMEDRRLIIVSMSGYFDKSKDLMLNFFLRYMNSQYKLENRSKDWMSDEIQPLEGASWENYNMEIGIQLWSEAFKTELTNGEKVAILLMNTKGFFDCDSIMDHLSASALALTTTLSSMQLFFLPECMRKKCLQHLHFVIEYAKLPHKNVNRILFQRLKFLIRDWPYPHEYKYGNEGGRDYLLQTFGNANIQDPELLCLKEKLESNFSEYSCFLMPHSVSKPAQDIKINGLLSDLRNDYKQQIKNLVPMLLAPENLDTKKIDPKYTAATLLENFKKGVKFYQELDYILFKNSLNIKYNATATRKAVHMTFATIKQFNALKKKKKLGYNDETNRIFQLLIDLKYKEFKSKNDDKNRFSVSGFILFLIIAIMFITCRLVIPLLKEAKRNNWF</sequence>